<evidence type="ECO:0000313" key="2">
    <source>
        <dbReference type="EMBL" id="MCM4084834.1"/>
    </source>
</evidence>
<evidence type="ECO:0000313" key="3">
    <source>
        <dbReference type="Proteomes" id="UP001523216"/>
    </source>
</evidence>
<dbReference type="Proteomes" id="UP001523216">
    <property type="component" value="Unassembled WGS sequence"/>
</dbReference>
<name>A0ABT0YFK5_9ACTN</name>
<comment type="caution">
    <text evidence="2">The sequence shown here is derived from an EMBL/GenBank/DDBJ whole genome shotgun (WGS) entry which is preliminary data.</text>
</comment>
<dbReference type="RefSeq" id="WP_251804573.1">
    <property type="nucleotide sequence ID" value="NZ_JAMQOL010000085.1"/>
</dbReference>
<evidence type="ECO:0000256" key="1">
    <source>
        <dbReference type="SAM" id="MobiDB-lite"/>
    </source>
</evidence>
<proteinExistence type="predicted"/>
<dbReference type="EMBL" id="JAMQOL010000085">
    <property type="protein sequence ID" value="MCM4084834.1"/>
    <property type="molecule type" value="Genomic_DNA"/>
</dbReference>
<gene>
    <name evidence="2" type="ORF">LXN57_45635</name>
</gene>
<protein>
    <submittedName>
        <fullName evidence="2">Uncharacterized protein</fullName>
    </submittedName>
</protein>
<accession>A0ABT0YFK5</accession>
<sequence>MTSTNTKTVREATPAKITPAKPEERSERTRRIGREIGILAVNAYERGVADIVALEKDAAKIAPYPWAKSALTMTAGLVEDVGAAYVKTARQALR</sequence>
<organism evidence="2 3">
    <name type="scientific">Paractinoplanes hotanensis</name>
    <dbReference type="NCBI Taxonomy" id="2906497"/>
    <lineage>
        <taxon>Bacteria</taxon>
        <taxon>Bacillati</taxon>
        <taxon>Actinomycetota</taxon>
        <taxon>Actinomycetes</taxon>
        <taxon>Micromonosporales</taxon>
        <taxon>Micromonosporaceae</taxon>
        <taxon>Paractinoplanes</taxon>
    </lineage>
</organism>
<reference evidence="2 3" key="1">
    <citation type="submission" date="2022-06" db="EMBL/GenBank/DDBJ databases">
        <title>Actinoplanes abujensis sp. nov., isolated from Nigerian arid soil.</title>
        <authorList>
            <person name="Ding P."/>
        </authorList>
    </citation>
    <scope>NUCLEOTIDE SEQUENCE [LARGE SCALE GENOMIC DNA]</scope>
    <source>
        <strain evidence="3">TRM88002</strain>
    </source>
</reference>
<keyword evidence="3" id="KW-1185">Reference proteome</keyword>
<feature type="region of interest" description="Disordered" evidence="1">
    <location>
        <begin position="1"/>
        <end position="29"/>
    </location>
</feature>